<gene>
    <name evidence="3" type="ORF">GGE31_003283</name>
    <name evidence="2" type="ORF">GGE33_002752</name>
    <name evidence="4" type="ORF">GGE35_003224</name>
</gene>
<proteinExistence type="predicted"/>
<keyword evidence="1" id="KW-1133">Transmembrane helix</keyword>
<keyword evidence="1" id="KW-0472">Membrane</keyword>
<dbReference type="EMBL" id="JACIGY010000004">
    <property type="protein sequence ID" value="MBB4412769.1"/>
    <property type="molecule type" value="Genomic_DNA"/>
</dbReference>
<keyword evidence="6" id="KW-1185">Reference proteome</keyword>
<evidence type="ECO:0000313" key="2">
    <source>
        <dbReference type="EMBL" id="MBB4349010.1"/>
    </source>
</evidence>
<evidence type="ECO:0000313" key="6">
    <source>
        <dbReference type="Proteomes" id="UP000524535"/>
    </source>
</evidence>
<dbReference type="EMBL" id="JACIHM010000004">
    <property type="protein sequence ID" value="MBB4447401.1"/>
    <property type="molecule type" value="Genomic_DNA"/>
</dbReference>
<feature type="transmembrane region" description="Helical" evidence="1">
    <location>
        <begin position="32"/>
        <end position="51"/>
    </location>
</feature>
<evidence type="ECO:0000313" key="3">
    <source>
        <dbReference type="EMBL" id="MBB4412769.1"/>
    </source>
</evidence>
<evidence type="ECO:0008006" key="8">
    <source>
        <dbReference type="Google" id="ProtNLM"/>
    </source>
</evidence>
<name>A0A7W6WQG1_9HYPH</name>
<accession>A0A7W6WQG1</accession>
<organism evidence="2 5">
    <name type="scientific">Aliirhizobium cellulosilyticum</name>
    <dbReference type="NCBI Taxonomy" id="393664"/>
    <lineage>
        <taxon>Bacteria</taxon>
        <taxon>Pseudomonadati</taxon>
        <taxon>Pseudomonadota</taxon>
        <taxon>Alphaproteobacteria</taxon>
        <taxon>Hyphomicrobiales</taxon>
        <taxon>Rhizobiaceae</taxon>
        <taxon>Aliirhizobium</taxon>
    </lineage>
</organism>
<dbReference type="RefSeq" id="WP_183823748.1">
    <property type="nucleotide sequence ID" value="NZ_JACIGW010000002.1"/>
</dbReference>
<evidence type="ECO:0000313" key="4">
    <source>
        <dbReference type="EMBL" id="MBB4447401.1"/>
    </source>
</evidence>
<dbReference type="AlphaFoldDB" id="A0A7W6WQG1"/>
<dbReference type="EMBL" id="JACIGW010000002">
    <property type="protein sequence ID" value="MBB4349010.1"/>
    <property type="molecule type" value="Genomic_DNA"/>
</dbReference>
<protein>
    <recommendedName>
        <fullName evidence="8">YcxB family protein</fullName>
    </recommendedName>
</protein>
<sequence>MTSSNVTSFCGSATLALSDNMKFLWHNLWKPTLIFGSSMSLATSAIGIYHYTSRGISSIFDEPVETLFLTLQDTWIALLIGWLAYPIALALCNAIKWMLVPSENKRAIFTIDTTGVSISDAAGASGHIPWSMVRRRKIWRGYLVLKIRPGGWRFIPLRAFENPDVLWMLVEASGPKK</sequence>
<reference evidence="5 6" key="1">
    <citation type="submission" date="2020-08" db="EMBL/GenBank/DDBJ databases">
        <title>Genomic Encyclopedia of Type Strains, Phase IV (KMG-V): Genome sequencing to study the core and pangenomes of soil and plant-associated prokaryotes.</title>
        <authorList>
            <person name="Whitman W."/>
        </authorList>
    </citation>
    <scope>NUCLEOTIDE SEQUENCE [LARGE SCALE GENOMIC DNA]</scope>
    <source>
        <strain evidence="3 6">SEMIA 444</strain>
        <strain evidence="2 5">SEMIA 448</strain>
        <strain evidence="4 7">SEMIA 452</strain>
    </source>
</reference>
<dbReference type="Proteomes" id="UP000520770">
    <property type="component" value="Unassembled WGS sequence"/>
</dbReference>
<comment type="caution">
    <text evidence="2">The sequence shown here is derived from an EMBL/GenBank/DDBJ whole genome shotgun (WGS) entry which is preliminary data.</text>
</comment>
<dbReference type="Proteomes" id="UP000524535">
    <property type="component" value="Unassembled WGS sequence"/>
</dbReference>
<evidence type="ECO:0000313" key="7">
    <source>
        <dbReference type="Proteomes" id="UP000576087"/>
    </source>
</evidence>
<feature type="transmembrane region" description="Helical" evidence="1">
    <location>
        <begin position="75"/>
        <end position="99"/>
    </location>
</feature>
<dbReference type="Proteomes" id="UP000576087">
    <property type="component" value="Unassembled WGS sequence"/>
</dbReference>
<keyword evidence="1" id="KW-0812">Transmembrane</keyword>
<evidence type="ECO:0000256" key="1">
    <source>
        <dbReference type="SAM" id="Phobius"/>
    </source>
</evidence>
<evidence type="ECO:0000313" key="5">
    <source>
        <dbReference type="Proteomes" id="UP000520770"/>
    </source>
</evidence>